<evidence type="ECO:0000256" key="3">
    <source>
        <dbReference type="ARBA" id="ARBA00022946"/>
    </source>
</evidence>
<dbReference type="Proteomes" id="UP001168990">
    <property type="component" value="Unassembled WGS sequence"/>
</dbReference>
<dbReference type="AlphaFoldDB" id="A0AA39FW48"/>
<dbReference type="GO" id="GO:0003735">
    <property type="term" value="F:structural constituent of ribosome"/>
    <property type="evidence" value="ECO:0007669"/>
    <property type="project" value="TreeGrafter"/>
</dbReference>
<protein>
    <recommendedName>
        <fullName evidence="10">Methyltransferase-like protein 17, mitochondrial</fullName>
    </recommendedName>
</protein>
<comment type="caution">
    <text evidence="8">The sequence shown here is derived from an EMBL/GenBank/DDBJ whole genome shotgun (WGS) entry which is preliminary data.</text>
</comment>
<name>A0AA39FW48_9HYME</name>
<dbReference type="GO" id="GO:0051536">
    <property type="term" value="F:iron-sulfur cluster binding"/>
    <property type="evidence" value="ECO:0007669"/>
    <property type="project" value="UniProtKB-KW"/>
</dbReference>
<evidence type="ECO:0000256" key="2">
    <source>
        <dbReference type="ARBA" id="ARBA00022723"/>
    </source>
</evidence>
<comment type="subcellular location">
    <subcellularLocation>
        <location evidence="1">Mitochondrion</location>
    </subcellularLocation>
</comment>
<keyword evidence="6" id="KW-0496">Mitochondrion</keyword>
<evidence type="ECO:0008006" key="10">
    <source>
        <dbReference type="Google" id="ProtNLM"/>
    </source>
</evidence>
<evidence type="ECO:0000256" key="5">
    <source>
        <dbReference type="ARBA" id="ARBA00023014"/>
    </source>
</evidence>
<dbReference type="Pfam" id="PF09243">
    <property type="entry name" value="Rsm22"/>
    <property type="match status" value="1"/>
</dbReference>
<proteinExistence type="predicted"/>
<dbReference type="GO" id="GO:0046872">
    <property type="term" value="F:metal ion binding"/>
    <property type="evidence" value="ECO:0007669"/>
    <property type="project" value="UniProtKB-KW"/>
</dbReference>
<comment type="function">
    <text evidence="7">Mitochondrial ribosome (mitoribosome) assembly factor. Binds at the interface of the head and body domains of the mitochondrial small ribosomal subunit (mt-SSU), occluding the mRNA channel and preventing compaction of the head domain towards the body. Probable inactive methyltransferase: retains the characteristic folding and ability to bind S-adenosyl-L-methionine, but it probably lost its methyltransferase activity.</text>
</comment>
<dbReference type="PANTHER" id="PTHR13184:SF5">
    <property type="entry name" value="METHYLTRANSFERASE-LIKE PROTEIN 17, MITOCHONDRIAL"/>
    <property type="match status" value="1"/>
</dbReference>
<keyword evidence="2" id="KW-0479">Metal-binding</keyword>
<dbReference type="InterPro" id="IPR052571">
    <property type="entry name" value="Mt_RNA_Methyltransferase"/>
</dbReference>
<evidence type="ECO:0000313" key="9">
    <source>
        <dbReference type="Proteomes" id="UP001168990"/>
    </source>
</evidence>
<dbReference type="InterPro" id="IPR015324">
    <property type="entry name" value="Ribosomal_Rsm22-like"/>
</dbReference>
<gene>
    <name evidence="8" type="ORF">PV328_000927</name>
</gene>
<reference evidence="8" key="1">
    <citation type="journal article" date="2023" name="bioRxiv">
        <title>Scaffold-level genome assemblies of two parasitoid biocontrol wasps reveal the parthenogenesis mechanism and an associated novel virus.</title>
        <authorList>
            <person name="Inwood S."/>
            <person name="Skelly J."/>
            <person name="Guhlin J."/>
            <person name="Harrop T."/>
            <person name="Goldson S."/>
            <person name="Dearden P."/>
        </authorList>
    </citation>
    <scope>NUCLEOTIDE SEQUENCE</scope>
    <source>
        <strain evidence="8">Irish</strain>
        <tissue evidence="8">Whole body</tissue>
    </source>
</reference>
<dbReference type="InterPro" id="IPR029063">
    <property type="entry name" value="SAM-dependent_MTases_sf"/>
</dbReference>
<keyword evidence="3" id="KW-0809">Transit peptide</keyword>
<dbReference type="GO" id="GO:0005763">
    <property type="term" value="C:mitochondrial small ribosomal subunit"/>
    <property type="evidence" value="ECO:0007669"/>
    <property type="project" value="TreeGrafter"/>
</dbReference>
<evidence type="ECO:0000256" key="6">
    <source>
        <dbReference type="ARBA" id="ARBA00023128"/>
    </source>
</evidence>
<evidence type="ECO:0000256" key="4">
    <source>
        <dbReference type="ARBA" id="ARBA00023004"/>
    </source>
</evidence>
<dbReference type="PANTHER" id="PTHR13184">
    <property type="entry name" value="37S RIBOSOMAL PROTEIN S22"/>
    <property type="match status" value="1"/>
</dbReference>
<dbReference type="GO" id="GO:0008168">
    <property type="term" value="F:methyltransferase activity"/>
    <property type="evidence" value="ECO:0007669"/>
    <property type="project" value="InterPro"/>
</dbReference>
<dbReference type="SUPFAM" id="SSF53335">
    <property type="entry name" value="S-adenosyl-L-methionine-dependent methyltransferases"/>
    <property type="match status" value="1"/>
</dbReference>
<evidence type="ECO:0000256" key="7">
    <source>
        <dbReference type="ARBA" id="ARBA00045681"/>
    </source>
</evidence>
<accession>A0AA39FW48</accession>
<keyword evidence="5" id="KW-0411">Iron-sulfur</keyword>
<evidence type="ECO:0000256" key="1">
    <source>
        <dbReference type="ARBA" id="ARBA00004173"/>
    </source>
</evidence>
<reference evidence="8" key="2">
    <citation type="submission" date="2023-03" db="EMBL/GenBank/DDBJ databases">
        <authorList>
            <person name="Inwood S.N."/>
            <person name="Skelly J.G."/>
            <person name="Guhlin J."/>
            <person name="Harrop T.W.R."/>
            <person name="Goldson S.G."/>
            <person name="Dearden P.K."/>
        </authorList>
    </citation>
    <scope>NUCLEOTIDE SEQUENCE</scope>
    <source>
        <strain evidence="8">Irish</strain>
        <tissue evidence="8">Whole body</tissue>
    </source>
</reference>
<dbReference type="EMBL" id="JAQQBS010000001">
    <property type="protein sequence ID" value="KAK0176823.1"/>
    <property type="molecule type" value="Genomic_DNA"/>
</dbReference>
<organism evidence="8 9">
    <name type="scientific">Microctonus aethiopoides</name>
    <dbReference type="NCBI Taxonomy" id="144406"/>
    <lineage>
        <taxon>Eukaryota</taxon>
        <taxon>Metazoa</taxon>
        <taxon>Ecdysozoa</taxon>
        <taxon>Arthropoda</taxon>
        <taxon>Hexapoda</taxon>
        <taxon>Insecta</taxon>
        <taxon>Pterygota</taxon>
        <taxon>Neoptera</taxon>
        <taxon>Endopterygota</taxon>
        <taxon>Hymenoptera</taxon>
        <taxon>Apocrita</taxon>
        <taxon>Ichneumonoidea</taxon>
        <taxon>Braconidae</taxon>
        <taxon>Euphorinae</taxon>
        <taxon>Microctonus</taxon>
    </lineage>
</organism>
<dbReference type="Gene3D" id="3.40.50.150">
    <property type="entry name" value="Vaccinia Virus protein VP39"/>
    <property type="match status" value="1"/>
</dbReference>
<dbReference type="GO" id="GO:0006412">
    <property type="term" value="P:translation"/>
    <property type="evidence" value="ECO:0007669"/>
    <property type="project" value="InterPro"/>
</dbReference>
<evidence type="ECO:0000313" key="8">
    <source>
        <dbReference type="EMBL" id="KAK0176823.1"/>
    </source>
</evidence>
<keyword evidence="9" id="KW-1185">Reference proteome</keyword>
<sequence>MFYNNNFQMFKQIHRPLIFQLQKCSTMVQKKSKPHMILDENIDKLIKANELKPRKHEGVIHRATLELPKWIIQAMKYMLEDYPKSEIIKDATYLHRYLNFKMLPPENYNTESKYMEVQESIMKRRKYKNISESEDNDLLPEIHDKTMKVLKTKINPWAPIQYDRYRSLMYMLGRGAQDYAILYKIMKEIKSRDEEFRPKTLLDFGSGIGTVSWVANEFWYQSLKERMCIDISKEMNNLAEGIINLADPKFKSTGFYREYLPITSVPKFDIVVSSMSLLELPNRKTRLDIIANLWRKTEKYLILVEYGTKGGFQIISEARDFIHQMINIQQKRDPNNRAFIFSPCPHDKDCPMDISKDHTCHFTTKFFQISFSKTLIPRSESYTYVVFKKDADREEKDHWPRIVRPVIVRSCHSICRVCTSAGKLQELHFTKAKHDRSLYYCARNSRWGDQLPIEIDKNEEE</sequence>
<keyword evidence="4" id="KW-0408">Iron</keyword>